<gene>
    <name evidence="4" type="ORF">GCM10009819_05530</name>
</gene>
<keyword evidence="2" id="KW-0812">Transmembrane</keyword>
<evidence type="ECO:0000313" key="4">
    <source>
        <dbReference type="EMBL" id="GAA2025406.1"/>
    </source>
</evidence>
<dbReference type="Proteomes" id="UP001501196">
    <property type="component" value="Unassembled WGS sequence"/>
</dbReference>
<protein>
    <recommendedName>
        <fullName evidence="3">CHAT domain-containing protein</fullName>
    </recommendedName>
</protein>
<organism evidence="4 5">
    <name type="scientific">Agromyces tropicus</name>
    <dbReference type="NCBI Taxonomy" id="555371"/>
    <lineage>
        <taxon>Bacteria</taxon>
        <taxon>Bacillati</taxon>
        <taxon>Actinomycetota</taxon>
        <taxon>Actinomycetes</taxon>
        <taxon>Micrococcales</taxon>
        <taxon>Microbacteriaceae</taxon>
        <taxon>Agromyces</taxon>
    </lineage>
</organism>
<feature type="transmembrane region" description="Helical" evidence="2">
    <location>
        <begin position="572"/>
        <end position="589"/>
    </location>
</feature>
<reference evidence="4 5" key="1">
    <citation type="journal article" date="2019" name="Int. J. Syst. Evol. Microbiol.">
        <title>The Global Catalogue of Microorganisms (GCM) 10K type strain sequencing project: providing services to taxonomists for standard genome sequencing and annotation.</title>
        <authorList>
            <consortium name="The Broad Institute Genomics Platform"/>
            <consortium name="The Broad Institute Genome Sequencing Center for Infectious Disease"/>
            <person name="Wu L."/>
            <person name="Ma J."/>
        </authorList>
    </citation>
    <scope>NUCLEOTIDE SEQUENCE [LARGE SCALE GENOMIC DNA]</scope>
    <source>
        <strain evidence="4 5">JCM 15672</strain>
    </source>
</reference>
<feature type="transmembrane region" description="Helical" evidence="2">
    <location>
        <begin position="548"/>
        <end position="566"/>
    </location>
</feature>
<dbReference type="EMBL" id="BAAAPW010000001">
    <property type="protein sequence ID" value="GAA2025406.1"/>
    <property type="molecule type" value="Genomic_DNA"/>
</dbReference>
<feature type="transmembrane region" description="Helical" evidence="2">
    <location>
        <begin position="521"/>
        <end position="541"/>
    </location>
</feature>
<evidence type="ECO:0000256" key="1">
    <source>
        <dbReference type="SAM" id="MobiDB-lite"/>
    </source>
</evidence>
<dbReference type="RefSeq" id="WP_344369272.1">
    <property type="nucleotide sequence ID" value="NZ_BAAAPW010000001.1"/>
</dbReference>
<feature type="compositionally biased region" description="Pro residues" evidence="1">
    <location>
        <begin position="445"/>
        <end position="463"/>
    </location>
</feature>
<keyword evidence="5" id="KW-1185">Reference proteome</keyword>
<keyword evidence="2" id="KW-0472">Membrane</keyword>
<dbReference type="InterPro" id="IPR024983">
    <property type="entry name" value="CHAT_dom"/>
</dbReference>
<evidence type="ECO:0000256" key="2">
    <source>
        <dbReference type="SAM" id="Phobius"/>
    </source>
</evidence>
<comment type="caution">
    <text evidence="4">The sequence shown here is derived from an EMBL/GenBank/DDBJ whole genome shotgun (WGS) entry which is preliminary data.</text>
</comment>
<accession>A0ABN2TYM9</accession>
<feature type="region of interest" description="Disordered" evidence="1">
    <location>
        <begin position="374"/>
        <end position="481"/>
    </location>
</feature>
<feature type="domain" description="CHAT" evidence="3">
    <location>
        <begin position="100"/>
        <end position="339"/>
    </location>
</feature>
<feature type="compositionally biased region" description="Basic and acidic residues" evidence="1">
    <location>
        <begin position="421"/>
        <end position="444"/>
    </location>
</feature>
<proteinExistence type="predicted"/>
<sequence length="605" mass="64151">MQALIELDIEPGPDPGTYLVRVSRAVGGGRPSAVVSLDVDDLLARRRTVEANILAAAVRARRVVGPEESVIREVGRELFERVFDGGIGETYRTSRAVAAERGRELQLRLRTRVPELAALPWETLFDPEAGTYVSRRDPLVRVVPARHVRDPLEVEPPLRVLAMVAAPANLVPIDVAEERERLEQALAAPIAAGQVEVHWLEDVSWRGLHAALLSGRWHVLHFIGHGLFDEARDEGMLAFVGRDGRAEFVAAGSLADLLDEADPTPRLVVLNSCASAAAGSTDLFSGTAAALVRSGIDAVVAMQFSISDDAAIEFANGFYTSLGSGRTVDLAARSGRIGILGLGPGTLEWVTPVLYLRGDESRLFEMVGEPVAQAPAVDAAEEPEAAVPEAAVPEPDAAEPVVTGPGERADAEAVPVVTEPEAPKAEPEPAPEPEVREPVVREPDPPQPRAPAPPPAQVAPVPPDARRGDRQPAPAATPPARDVVSRRLLWGTAFASAWVATLLILIYAATVQSSTPPDFLIGMWFLGWGAGGVFGAIAAGTTGLRNRALGVVIPLLSLIGIIPVFSADSNDAAGAVFASFIQLALLWGARRLTRVPGDLTRAGRR</sequence>
<name>A0ABN2TYM9_9MICO</name>
<feature type="compositionally biased region" description="Low complexity" evidence="1">
    <location>
        <begin position="385"/>
        <end position="402"/>
    </location>
</feature>
<feature type="transmembrane region" description="Helical" evidence="2">
    <location>
        <begin position="488"/>
        <end position="509"/>
    </location>
</feature>
<evidence type="ECO:0000259" key="3">
    <source>
        <dbReference type="Pfam" id="PF12770"/>
    </source>
</evidence>
<keyword evidence="2" id="KW-1133">Transmembrane helix</keyword>
<evidence type="ECO:0000313" key="5">
    <source>
        <dbReference type="Proteomes" id="UP001501196"/>
    </source>
</evidence>
<dbReference type="Pfam" id="PF12770">
    <property type="entry name" value="CHAT"/>
    <property type="match status" value="1"/>
</dbReference>